<sequence length="371" mass="40858">MEEARLLYGDLVRFIVEFQNLSGRNIQYNNFLLEMGNWSSKPGFNPESNDQFSKIVNNCKKPVNAYYKYNNQIIHHLCGILDSDISIFPTEINMRSQLMKEILEKLCKNENKQSVQYKNIEGCYIKQDFVNFMTAVFELAHYNSVIYFNNKLKEEKMARDGCPSPGSENITPVGTPVIVSADILPGNIPDNSYENQLMTNHDLLLASFVHKKRTALRLACLVLLVMAGTFLFSLMNSYKSYILPANSQVQAGNAVDRPGVDSPDSGYEKKAEITPGAPAPDKPAKNGQQETQKENGAGSAKSVNGGPAQATSSGSGEAAPKNNGPEAQKRSSEQKSGQDKKDNGEKDNKASITINGNGIFTIGDNNVINVR</sequence>
<evidence type="ECO:0000313" key="3">
    <source>
        <dbReference type="EMBL" id="OPX44264.1"/>
    </source>
</evidence>
<dbReference type="EMBL" id="MZGX01000010">
    <property type="protein sequence ID" value="OPX44264.1"/>
    <property type="molecule type" value="Genomic_DNA"/>
</dbReference>
<dbReference type="AlphaFoldDB" id="A0A1V4SKB9"/>
<evidence type="ECO:0000256" key="2">
    <source>
        <dbReference type="SAM" id="Phobius"/>
    </source>
</evidence>
<evidence type="ECO:0000313" key="4">
    <source>
        <dbReference type="Proteomes" id="UP000191554"/>
    </source>
</evidence>
<feature type="compositionally biased region" description="Low complexity" evidence="1">
    <location>
        <begin position="352"/>
        <end position="371"/>
    </location>
</feature>
<keyword evidence="2" id="KW-0812">Transmembrane</keyword>
<accession>A0A1V4SKB9</accession>
<proteinExistence type="predicted"/>
<keyword evidence="2" id="KW-1133">Transmembrane helix</keyword>
<gene>
    <name evidence="3" type="ORF">CLHUN_18180</name>
</gene>
<keyword evidence="4" id="KW-1185">Reference proteome</keyword>
<feature type="region of interest" description="Disordered" evidence="1">
    <location>
        <begin position="253"/>
        <end position="371"/>
    </location>
</feature>
<feature type="transmembrane region" description="Helical" evidence="2">
    <location>
        <begin position="215"/>
        <end position="235"/>
    </location>
</feature>
<dbReference type="Proteomes" id="UP000191554">
    <property type="component" value="Unassembled WGS sequence"/>
</dbReference>
<protein>
    <submittedName>
        <fullName evidence="3">Uncharacterized protein</fullName>
    </submittedName>
</protein>
<reference evidence="3 4" key="1">
    <citation type="submission" date="2017-03" db="EMBL/GenBank/DDBJ databases">
        <title>Genome sequence of Clostridium hungatei DSM 14427.</title>
        <authorList>
            <person name="Poehlein A."/>
            <person name="Daniel R."/>
        </authorList>
    </citation>
    <scope>NUCLEOTIDE SEQUENCE [LARGE SCALE GENOMIC DNA]</scope>
    <source>
        <strain evidence="3 4">DSM 14427</strain>
    </source>
</reference>
<comment type="caution">
    <text evidence="3">The sequence shown here is derived from an EMBL/GenBank/DDBJ whole genome shotgun (WGS) entry which is preliminary data.</text>
</comment>
<evidence type="ECO:0000256" key="1">
    <source>
        <dbReference type="SAM" id="MobiDB-lite"/>
    </source>
</evidence>
<dbReference type="OrthoDB" id="9859301at2"/>
<name>A0A1V4SKB9_RUMHU</name>
<dbReference type="RefSeq" id="WP_080064261.1">
    <property type="nucleotide sequence ID" value="NZ_MZGX01000010.1"/>
</dbReference>
<keyword evidence="2" id="KW-0472">Membrane</keyword>
<feature type="compositionally biased region" description="Basic and acidic residues" evidence="1">
    <location>
        <begin position="327"/>
        <end position="349"/>
    </location>
</feature>
<dbReference type="STRING" id="48256.CLHUN_18180"/>
<organism evidence="3 4">
    <name type="scientific">Ruminiclostridium hungatei</name>
    <name type="common">Clostridium hungatei</name>
    <dbReference type="NCBI Taxonomy" id="48256"/>
    <lineage>
        <taxon>Bacteria</taxon>
        <taxon>Bacillati</taxon>
        <taxon>Bacillota</taxon>
        <taxon>Clostridia</taxon>
        <taxon>Eubacteriales</taxon>
        <taxon>Oscillospiraceae</taxon>
        <taxon>Ruminiclostridium</taxon>
    </lineage>
</organism>